<dbReference type="Proteomes" id="UP000465241">
    <property type="component" value="Unassembled WGS sequence"/>
</dbReference>
<evidence type="ECO:0008006" key="3">
    <source>
        <dbReference type="Google" id="ProtNLM"/>
    </source>
</evidence>
<comment type="caution">
    <text evidence="1">The sequence shown here is derived from an EMBL/GenBank/DDBJ whole genome shotgun (WGS) entry which is preliminary data.</text>
</comment>
<evidence type="ECO:0000313" key="2">
    <source>
        <dbReference type="Proteomes" id="UP000465241"/>
    </source>
</evidence>
<organism evidence="1 2">
    <name type="scientific">Mycolicibacterium murale</name>
    <dbReference type="NCBI Taxonomy" id="182220"/>
    <lineage>
        <taxon>Bacteria</taxon>
        <taxon>Bacillati</taxon>
        <taxon>Actinomycetota</taxon>
        <taxon>Actinomycetes</taxon>
        <taxon>Mycobacteriales</taxon>
        <taxon>Mycobacteriaceae</taxon>
        <taxon>Mycolicibacterium</taxon>
    </lineage>
</organism>
<dbReference type="RefSeq" id="WP_193489937.1">
    <property type="nucleotide sequence ID" value="NZ_BAAAMC010000002.1"/>
</dbReference>
<proteinExistence type="predicted"/>
<evidence type="ECO:0000313" key="1">
    <source>
        <dbReference type="EMBL" id="GFG59406.1"/>
    </source>
</evidence>
<name>A0A7I9WQ51_9MYCO</name>
<protein>
    <recommendedName>
        <fullName evidence="3">Aminoglycoside phosphotransferase</fullName>
    </recommendedName>
</protein>
<keyword evidence="2" id="KW-1185">Reference proteome</keyword>
<dbReference type="AlphaFoldDB" id="A0A7I9WQ51"/>
<sequence length="78" mass="8434">MLDLQSGRGRIVVKAAGAGNRHTGPEITAYDGFTTVLDRTRRASQLLHGDRDTNIFAIRYLEGSVVEGCDAAFTADTH</sequence>
<dbReference type="EMBL" id="BLKT01000003">
    <property type="protein sequence ID" value="GFG59406.1"/>
    <property type="molecule type" value="Genomic_DNA"/>
</dbReference>
<reference evidence="1 2" key="1">
    <citation type="journal article" date="2019" name="Emerg. Microbes Infect.">
        <title>Comprehensive subspecies identification of 175 nontuberculous mycobacteria species based on 7547 genomic profiles.</title>
        <authorList>
            <person name="Matsumoto Y."/>
            <person name="Kinjo T."/>
            <person name="Motooka D."/>
            <person name="Nabeya D."/>
            <person name="Jung N."/>
            <person name="Uechi K."/>
            <person name="Horii T."/>
            <person name="Iida T."/>
            <person name="Fujita J."/>
            <person name="Nakamura S."/>
        </authorList>
    </citation>
    <scope>NUCLEOTIDE SEQUENCE [LARGE SCALE GENOMIC DNA]</scope>
    <source>
        <strain evidence="1 2">JCM 13392</strain>
    </source>
</reference>
<gene>
    <name evidence="1" type="ORF">MMUR_35420</name>
</gene>
<accession>A0A7I9WQ51</accession>